<comment type="caution">
    <text evidence="1">The sequence shown here is derived from an EMBL/GenBank/DDBJ whole genome shotgun (WGS) entry which is preliminary data.</text>
</comment>
<evidence type="ECO:0000313" key="1">
    <source>
        <dbReference type="EMBL" id="OWZ10066.1"/>
    </source>
</evidence>
<dbReference type="STRING" id="4795.A0A225VX89"/>
<evidence type="ECO:0000313" key="2">
    <source>
        <dbReference type="Proteomes" id="UP000198211"/>
    </source>
</evidence>
<keyword evidence="2" id="KW-1185">Reference proteome</keyword>
<accession>A0A225VX89</accession>
<organism evidence="1 2">
    <name type="scientific">Phytophthora megakarya</name>
    <dbReference type="NCBI Taxonomy" id="4795"/>
    <lineage>
        <taxon>Eukaryota</taxon>
        <taxon>Sar</taxon>
        <taxon>Stramenopiles</taxon>
        <taxon>Oomycota</taxon>
        <taxon>Peronosporomycetes</taxon>
        <taxon>Peronosporales</taxon>
        <taxon>Peronosporaceae</taxon>
        <taxon>Phytophthora</taxon>
    </lineage>
</organism>
<dbReference type="AlphaFoldDB" id="A0A225VX89"/>
<reference evidence="2" key="1">
    <citation type="submission" date="2017-03" db="EMBL/GenBank/DDBJ databases">
        <title>Phytopthora megakarya and P. palmivora, two closely related causual agents of cacao black pod achieved similar genome size and gene model numbers by different mechanisms.</title>
        <authorList>
            <person name="Ali S."/>
            <person name="Shao J."/>
            <person name="Larry D.J."/>
            <person name="Kronmiller B."/>
            <person name="Shen D."/>
            <person name="Strem M.D."/>
            <person name="Melnick R.L."/>
            <person name="Guiltinan M.J."/>
            <person name="Tyler B.M."/>
            <person name="Meinhardt L.W."/>
            <person name="Bailey B.A."/>
        </authorList>
    </citation>
    <scope>NUCLEOTIDE SEQUENCE [LARGE SCALE GENOMIC DNA]</scope>
    <source>
        <strain evidence="2">zdho120</strain>
    </source>
</reference>
<gene>
    <name evidence="1" type="ORF">PHMEG_00017143</name>
</gene>
<dbReference type="EMBL" id="NBNE01002572">
    <property type="protein sequence ID" value="OWZ10066.1"/>
    <property type="molecule type" value="Genomic_DNA"/>
</dbReference>
<proteinExistence type="predicted"/>
<name>A0A225VX89_9STRA</name>
<dbReference type="Proteomes" id="UP000198211">
    <property type="component" value="Unassembled WGS sequence"/>
</dbReference>
<sequence length="398" mass="44501">MQKTPSEFLLGQIPRDYFEVQPIYVEGTSLRELIEHPRDISIYMNKSLSAGASESTRRAVIPVIHAYAKHILVCWDAEVTKNGAALTKTHSLSYSYWKSSVTHTGSLGLIDAAANTSSPVSSFCVYSCICLQAEAFVKSMSRHKEVIEVLMAVAILHYDEMLHLAPALPYINECVKLGNLCVGTYNPMKVLTSKRTAQCSSPVKSRNEDLVHKQTVFLEQQTKLISALFSQVKLLTEHVAHLENPSGAASLTDPMNIPTLRSEHNTDLQKRSILKLLASVWYEWFCDQAPYSSGIRRRYHDSKVAVAFMRIFLPAGYNVTDYVPDANSRFLLAGQEAEANIRAFLAAKSINAKAVGTIVKALNVYIQKVNATRISDITRVCNCKTRFWTNSHQSRSMY</sequence>
<protein>
    <submittedName>
        <fullName evidence="1">Uncharacterized protein</fullName>
    </submittedName>
</protein>